<comment type="caution">
    <text evidence="1">The sequence shown here is derived from an EMBL/GenBank/DDBJ whole genome shotgun (WGS) entry which is preliminary data.</text>
</comment>
<keyword evidence="2" id="KW-1185">Reference proteome</keyword>
<reference evidence="1" key="1">
    <citation type="submission" date="2020-07" db="EMBL/GenBank/DDBJ databases">
        <title>Multicomponent nature underlies the extraordinary mechanical properties of spider dragline silk.</title>
        <authorList>
            <person name="Kono N."/>
            <person name="Nakamura H."/>
            <person name="Mori M."/>
            <person name="Yoshida Y."/>
            <person name="Ohtoshi R."/>
            <person name="Malay A.D."/>
            <person name="Moran D.A.P."/>
            <person name="Tomita M."/>
            <person name="Numata K."/>
            <person name="Arakawa K."/>
        </authorList>
    </citation>
    <scope>NUCLEOTIDE SEQUENCE</scope>
</reference>
<dbReference type="Proteomes" id="UP000887116">
    <property type="component" value="Unassembled WGS sequence"/>
</dbReference>
<organism evidence="1 2">
    <name type="scientific">Trichonephila clavata</name>
    <name type="common">Joro spider</name>
    <name type="synonym">Nephila clavata</name>
    <dbReference type="NCBI Taxonomy" id="2740835"/>
    <lineage>
        <taxon>Eukaryota</taxon>
        <taxon>Metazoa</taxon>
        <taxon>Ecdysozoa</taxon>
        <taxon>Arthropoda</taxon>
        <taxon>Chelicerata</taxon>
        <taxon>Arachnida</taxon>
        <taxon>Araneae</taxon>
        <taxon>Araneomorphae</taxon>
        <taxon>Entelegynae</taxon>
        <taxon>Araneoidea</taxon>
        <taxon>Nephilidae</taxon>
        <taxon>Trichonephila</taxon>
    </lineage>
</organism>
<accession>A0A8X6KRF9</accession>
<dbReference type="AlphaFoldDB" id="A0A8X6KRF9"/>
<evidence type="ECO:0000313" key="1">
    <source>
        <dbReference type="EMBL" id="GFQ79743.1"/>
    </source>
</evidence>
<proteinExistence type="predicted"/>
<dbReference type="EMBL" id="BMAO01002308">
    <property type="protein sequence ID" value="GFQ79743.1"/>
    <property type="molecule type" value="Genomic_DNA"/>
</dbReference>
<protein>
    <submittedName>
        <fullName evidence="1">Uncharacterized protein</fullName>
    </submittedName>
</protein>
<evidence type="ECO:0000313" key="2">
    <source>
        <dbReference type="Proteomes" id="UP000887116"/>
    </source>
</evidence>
<name>A0A8X6KRF9_TRICU</name>
<dbReference type="OrthoDB" id="6472318at2759"/>
<gene>
    <name evidence="1" type="ORF">TNCT_461261</name>
</gene>
<sequence length="153" mass="17065">MSVPYPYGLEIIANGVQTSNSWSYFSSTTHRFMFEDLIYWAVPYPYGRGIIANGVQTSNSWLSFSSTTHRFMFEDLIYWAGSGLTTPSVSQPSLEYFSMQFSLSPEHFPDQFCLSPGNVSSVIESKHKTVGRPLGLLPIGLCLKTLYIGLVVA</sequence>